<dbReference type="GO" id="GO:0015740">
    <property type="term" value="P:C4-dicarboxylate transport"/>
    <property type="evidence" value="ECO:0007669"/>
    <property type="project" value="TreeGrafter"/>
</dbReference>
<evidence type="ECO:0000256" key="6">
    <source>
        <dbReference type="ARBA" id="ARBA00022989"/>
    </source>
</evidence>
<dbReference type="PANTHER" id="PTHR35011:SF2">
    <property type="entry name" value="2,3-DIKETO-L-GULONATE TRAP TRANSPORTER SMALL PERMEASE PROTEIN YIAM"/>
    <property type="match status" value="1"/>
</dbReference>
<comment type="subcellular location">
    <subcellularLocation>
        <location evidence="1 9">Cell inner membrane</location>
        <topology evidence="1 9">Multi-pass membrane protein</topology>
    </subcellularLocation>
</comment>
<feature type="transmembrane region" description="Helical" evidence="9">
    <location>
        <begin position="133"/>
        <end position="153"/>
    </location>
</feature>
<keyword evidence="3" id="KW-1003">Cell membrane</keyword>
<evidence type="ECO:0000256" key="3">
    <source>
        <dbReference type="ARBA" id="ARBA00022475"/>
    </source>
</evidence>
<feature type="transmembrane region" description="Helical" evidence="9">
    <location>
        <begin position="91"/>
        <end position="118"/>
    </location>
</feature>
<evidence type="ECO:0000256" key="7">
    <source>
        <dbReference type="ARBA" id="ARBA00023136"/>
    </source>
</evidence>
<keyword evidence="7 9" id="KW-0472">Membrane</keyword>
<comment type="function">
    <text evidence="9">Part of the tripartite ATP-independent periplasmic (TRAP) transport system.</text>
</comment>
<evidence type="ECO:0000256" key="1">
    <source>
        <dbReference type="ARBA" id="ARBA00004429"/>
    </source>
</evidence>
<accession>A0A291HTD3</accession>
<dbReference type="RefSeq" id="WP_096780087.1">
    <property type="nucleotide sequence ID" value="NZ_CP012621.1"/>
</dbReference>
<name>A0A291HTD3_9GAMM</name>
<dbReference type="GO" id="GO:0005886">
    <property type="term" value="C:plasma membrane"/>
    <property type="evidence" value="ECO:0007669"/>
    <property type="project" value="UniProtKB-SubCell"/>
</dbReference>
<dbReference type="Proteomes" id="UP000217763">
    <property type="component" value="Chromosome"/>
</dbReference>
<dbReference type="Pfam" id="PF04290">
    <property type="entry name" value="DctQ"/>
    <property type="match status" value="1"/>
</dbReference>
<evidence type="ECO:0000256" key="8">
    <source>
        <dbReference type="ARBA" id="ARBA00038436"/>
    </source>
</evidence>
<dbReference type="GO" id="GO:0022857">
    <property type="term" value="F:transmembrane transporter activity"/>
    <property type="evidence" value="ECO:0007669"/>
    <property type="project" value="UniProtKB-UniRule"/>
</dbReference>
<keyword evidence="12" id="KW-1185">Reference proteome</keyword>
<organism evidence="11 12">
    <name type="scientific">Zobellella denitrificans</name>
    <dbReference type="NCBI Taxonomy" id="347534"/>
    <lineage>
        <taxon>Bacteria</taxon>
        <taxon>Pseudomonadati</taxon>
        <taxon>Pseudomonadota</taxon>
        <taxon>Gammaproteobacteria</taxon>
        <taxon>Aeromonadales</taxon>
        <taxon>Aeromonadaceae</taxon>
        <taxon>Zobellella</taxon>
    </lineage>
</organism>
<sequence>MDTTVLSLLHNKLLWLQRLVMGLTTIAFSALIFVQVFIRYFLDLPLYGVEEIAVYLAVWLYFIGSGYGVYRGNHISAGVMDIALSSPAAKAALQALVSLLSLAIIGWVCWLCLGYFQWSLARVPKSPELRIPLYYVHAAMLAGAGLMFLYTLIELVGRLHCLVAGRPYHSLAERDDNDTARKAEGRS</sequence>
<feature type="transmembrane region" description="Helical" evidence="9">
    <location>
        <begin position="20"/>
        <end position="40"/>
    </location>
</feature>
<comment type="subunit">
    <text evidence="9">The complex comprises the extracytoplasmic solute receptor protein and the two transmembrane proteins.</text>
</comment>
<dbReference type="InterPro" id="IPR055348">
    <property type="entry name" value="DctQ"/>
</dbReference>
<dbReference type="PANTHER" id="PTHR35011">
    <property type="entry name" value="2,3-DIKETO-L-GULONATE TRAP TRANSPORTER SMALL PERMEASE PROTEIN YIAM"/>
    <property type="match status" value="1"/>
</dbReference>
<keyword evidence="4 9" id="KW-0997">Cell inner membrane</keyword>
<proteinExistence type="inferred from homology"/>
<evidence type="ECO:0000256" key="9">
    <source>
        <dbReference type="RuleBase" id="RU369079"/>
    </source>
</evidence>
<evidence type="ECO:0000256" key="4">
    <source>
        <dbReference type="ARBA" id="ARBA00022519"/>
    </source>
</evidence>
<evidence type="ECO:0000313" key="12">
    <source>
        <dbReference type="Proteomes" id="UP000217763"/>
    </source>
</evidence>
<evidence type="ECO:0000313" key="11">
    <source>
        <dbReference type="EMBL" id="ATG75415.1"/>
    </source>
</evidence>
<keyword evidence="5 9" id="KW-0812">Transmembrane</keyword>
<evidence type="ECO:0000256" key="2">
    <source>
        <dbReference type="ARBA" id="ARBA00022448"/>
    </source>
</evidence>
<keyword evidence="2 9" id="KW-0813">Transport</keyword>
<dbReference type="InterPro" id="IPR007387">
    <property type="entry name" value="TRAP_DctQ"/>
</dbReference>
<dbReference type="KEGG" id="zdf:AN401_17480"/>
<feature type="domain" description="Tripartite ATP-independent periplasmic transporters DctQ component" evidence="10">
    <location>
        <begin position="30"/>
        <end position="159"/>
    </location>
</feature>
<protein>
    <recommendedName>
        <fullName evidence="9">TRAP transporter small permease protein</fullName>
    </recommendedName>
</protein>
<comment type="similarity">
    <text evidence="8 9">Belongs to the TRAP transporter small permease family.</text>
</comment>
<feature type="transmembrane region" description="Helical" evidence="9">
    <location>
        <begin position="52"/>
        <end position="70"/>
    </location>
</feature>
<gene>
    <name evidence="11" type="ORF">AN401_17480</name>
</gene>
<dbReference type="AlphaFoldDB" id="A0A291HTD3"/>
<keyword evidence="6 9" id="KW-1133">Transmembrane helix</keyword>
<evidence type="ECO:0000256" key="5">
    <source>
        <dbReference type="ARBA" id="ARBA00022692"/>
    </source>
</evidence>
<dbReference type="EMBL" id="CP012621">
    <property type="protein sequence ID" value="ATG75415.1"/>
    <property type="molecule type" value="Genomic_DNA"/>
</dbReference>
<reference evidence="12" key="1">
    <citation type="submission" date="2015-09" db="EMBL/GenBank/DDBJ databases">
        <authorList>
            <person name="Shao Z."/>
            <person name="Wang L."/>
        </authorList>
    </citation>
    <scope>NUCLEOTIDE SEQUENCE [LARGE SCALE GENOMIC DNA]</scope>
    <source>
        <strain evidence="12">F13-1</strain>
    </source>
</reference>
<evidence type="ECO:0000259" key="10">
    <source>
        <dbReference type="Pfam" id="PF04290"/>
    </source>
</evidence>